<evidence type="ECO:0000313" key="2">
    <source>
        <dbReference type="EMBL" id="ADH99579.1"/>
    </source>
</evidence>
<dbReference type="HOGENOM" id="CLU_1567548_0_0_9"/>
<keyword evidence="3" id="KW-1185">Reference proteome</keyword>
<dbReference type="KEGG" id="bse:Bsel_2075"/>
<keyword evidence="1" id="KW-0812">Transmembrane</keyword>
<sequence length="170" mass="20227">MTFLGLFIVMFAMAATFLFSRWMRVKVNEIKSDRILTRLGKQPDDIPFSYEELTYFISLPNRDPEIYHSDRDKYLATVDYEGYVFPEVHGLMIELNKNEKTVQVAYLSLELLRAPVLERWKYEGKITESEYKDLRTFILSHSLSKQLIIEEVMKQVRRDDRILFIDEKDA</sequence>
<organism evidence="2 3">
    <name type="scientific">Bacillus selenitireducens (strain ATCC 700615 / DSM 15326 / MLS10)</name>
    <dbReference type="NCBI Taxonomy" id="439292"/>
    <lineage>
        <taxon>Bacteria</taxon>
        <taxon>Bacillati</taxon>
        <taxon>Bacillota</taxon>
        <taxon>Bacilli</taxon>
        <taxon>Bacillales</taxon>
        <taxon>Bacillaceae</taxon>
        <taxon>Salisediminibacterium</taxon>
    </lineage>
</organism>
<accession>D6XUU3</accession>
<reference evidence="2" key="1">
    <citation type="submission" date="2009-10" db="EMBL/GenBank/DDBJ databases">
        <title>Complete sequence of Bacillus selenitireducens MLS10.</title>
        <authorList>
            <consortium name="US DOE Joint Genome Institute"/>
            <person name="Lucas S."/>
            <person name="Copeland A."/>
            <person name="Lapidus A."/>
            <person name="Glavina del Rio T."/>
            <person name="Dalin E."/>
            <person name="Tice H."/>
            <person name="Bruce D."/>
            <person name="Goodwin L."/>
            <person name="Pitluck S."/>
            <person name="Sims D."/>
            <person name="Brettin T."/>
            <person name="Detter J.C."/>
            <person name="Han C."/>
            <person name="Larimer F."/>
            <person name="Land M."/>
            <person name="Hauser L."/>
            <person name="Kyrpides N."/>
            <person name="Ovchinnikova G."/>
            <person name="Stolz J."/>
        </authorList>
    </citation>
    <scope>NUCLEOTIDE SEQUENCE [LARGE SCALE GENOMIC DNA]</scope>
    <source>
        <strain evidence="2">MLS10</strain>
    </source>
</reference>
<name>D6XUU3_BACIE</name>
<dbReference type="AlphaFoldDB" id="D6XUU3"/>
<proteinExistence type="predicted"/>
<gene>
    <name evidence="2" type="ordered locus">Bsel_2075</name>
</gene>
<protein>
    <submittedName>
        <fullName evidence="2">Uncharacterized protein</fullName>
    </submittedName>
</protein>
<feature type="transmembrane region" description="Helical" evidence="1">
    <location>
        <begin position="6"/>
        <end position="23"/>
    </location>
</feature>
<keyword evidence="1" id="KW-1133">Transmembrane helix</keyword>
<dbReference type="Proteomes" id="UP000000271">
    <property type="component" value="Chromosome"/>
</dbReference>
<dbReference type="STRING" id="439292.Bsel_2075"/>
<evidence type="ECO:0000256" key="1">
    <source>
        <dbReference type="SAM" id="Phobius"/>
    </source>
</evidence>
<keyword evidence="1" id="KW-0472">Membrane</keyword>
<dbReference type="EMBL" id="CP001791">
    <property type="protein sequence ID" value="ADH99579.1"/>
    <property type="molecule type" value="Genomic_DNA"/>
</dbReference>
<evidence type="ECO:0000313" key="3">
    <source>
        <dbReference type="Proteomes" id="UP000000271"/>
    </source>
</evidence>